<sequence length="69" mass="8104">MRSAHSRTLKMRVSQQKRQSHHRRNRAQQYLILPETTPRHFISSSATLTLHSTSLLDYSAEYVLRAKPE</sequence>
<dbReference type="AlphaFoldDB" id="A0A0D8QB39"/>
<evidence type="ECO:0000313" key="3">
    <source>
        <dbReference type="EMBL" id="PSW99405.1"/>
    </source>
</evidence>
<dbReference type="EMBL" id="PYOP01000002">
    <property type="protein sequence ID" value="PSW99405.1"/>
    <property type="molecule type" value="Genomic_DNA"/>
</dbReference>
<organism evidence="2 5">
    <name type="scientific">Photobacterium iliopiscarium</name>
    <dbReference type="NCBI Taxonomy" id="56192"/>
    <lineage>
        <taxon>Bacteria</taxon>
        <taxon>Pseudomonadati</taxon>
        <taxon>Pseudomonadota</taxon>
        <taxon>Gammaproteobacteria</taxon>
        <taxon>Vibrionales</taxon>
        <taxon>Vibrionaceae</taxon>
        <taxon>Photobacterium</taxon>
    </lineage>
</organism>
<name>A0A0D8QB39_9GAMM</name>
<dbReference type="Proteomes" id="UP000241954">
    <property type="component" value="Unassembled WGS sequence"/>
</dbReference>
<dbReference type="EMBL" id="PYLW01000002">
    <property type="protein sequence ID" value="PSV99280.1"/>
    <property type="molecule type" value="Genomic_DNA"/>
</dbReference>
<accession>A0A0D8QB39</accession>
<dbReference type="Proteomes" id="UP000241190">
    <property type="component" value="Unassembled WGS sequence"/>
</dbReference>
<dbReference type="RefSeq" id="WP_045035670.1">
    <property type="nucleotide sequence ID" value="NZ_CAMQYU010000011.1"/>
</dbReference>
<reference evidence="2 5" key="1">
    <citation type="submission" date="2018-01" db="EMBL/GenBank/DDBJ databases">
        <title>Whole genome sequencing of Histamine producing bacteria.</title>
        <authorList>
            <person name="Butler K."/>
        </authorList>
    </citation>
    <scope>NUCLEOTIDE SEQUENCE [LARGE SCALE GENOMIC DNA]</scope>
    <source>
        <strain evidence="3 4">ATCC 51761</strain>
        <strain evidence="2 5">NCIMB 13481</strain>
    </source>
</reference>
<feature type="region of interest" description="Disordered" evidence="1">
    <location>
        <begin position="1"/>
        <end position="29"/>
    </location>
</feature>
<dbReference type="OrthoDB" id="5829367at2"/>
<evidence type="ECO:0000313" key="5">
    <source>
        <dbReference type="Proteomes" id="UP000241954"/>
    </source>
</evidence>
<evidence type="ECO:0000256" key="1">
    <source>
        <dbReference type="SAM" id="MobiDB-lite"/>
    </source>
</evidence>
<evidence type="ECO:0000313" key="2">
    <source>
        <dbReference type="EMBL" id="PSV99280.1"/>
    </source>
</evidence>
<evidence type="ECO:0000313" key="4">
    <source>
        <dbReference type="Proteomes" id="UP000241190"/>
    </source>
</evidence>
<gene>
    <name evidence="2" type="ORF">C9I88_03615</name>
    <name evidence="3" type="ORF">C9J52_01080</name>
</gene>
<comment type="caution">
    <text evidence="2">The sequence shown here is derived from an EMBL/GenBank/DDBJ whole genome shotgun (WGS) entry which is preliminary data.</text>
</comment>
<proteinExistence type="predicted"/>
<dbReference type="GeneID" id="93547557"/>
<keyword evidence="4" id="KW-1185">Reference proteome</keyword>
<protein>
    <submittedName>
        <fullName evidence="2">Uncharacterized protein</fullName>
    </submittedName>
</protein>
<feature type="compositionally biased region" description="Basic residues" evidence="1">
    <location>
        <begin position="1"/>
        <end position="10"/>
    </location>
</feature>